<dbReference type="NCBIfam" id="NF005559">
    <property type="entry name" value="PRK07231.1"/>
    <property type="match status" value="1"/>
</dbReference>
<dbReference type="Pfam" id="PF13561">
    <property type="entry name" value="adh_short_C2"/>
    <property type="match status" value="1"/>
</dbReference>
<comment type="similarity">
    <text evidence="1">Belongs to the short-chain dehydrogenases/reductases (SDR) family.</text>
</comment>
<dbReference type="PRINTS" id="PR00081">
    <property type="entry name" value="GDHRDH"/>
</dbReference>
<dbReference type="EMBL" id="BLAF01000014">
    <property type="protein sequence ID" value="GES20033.1"/>
    <property type="molecule type" value="Genomic_DNA"/>
</dbReference>
<dbReference type="InterPro" id="IPR020904">
    <property type="entry name" value="Sc_DH/Rdtase_CS"/>
</dbReference>
<keyword evidence="2" id="KW-0560">Oxidoreductase</keyword>
<dbReference type="PRINTS" id="PR00080">
    <property type="entry name" value="SDRFAMILY"/>
</dbReference>
<dbReference type="SUPFAM" id="SSF51735">
    <property type="entry name" value="NAD(P)-binding Rossmann-fold domains"/>
    <property type="match status" value="1"/>
</dbReference>
<dbReference type="InterPro" id="IPR002347">
    <property type="entry name" value="SDR_fam"/>
</dbReference>
<dbReference type="Proteomes" id="UP000377595">
    <property type="component" value="Unassembled WGS sequence"/>
</dbReference>
<dbReference type="FunFam" id="3.40.50.720:FF:000084">
    <property type="entry name" value="Short-chain dehydrogenase reductase"/>
    <property type="match status" value="1"/>
</dbReference>
<organism evidence="3 4">
    <name type="scientific">Acrocarpospora pleiomorpha</name>
    <dbReference type="NCBI Taxonomy" id="90975"/>
    <lineage>
        <taxon>Bacteria</taxon>
        <taxon>Bacillati</taxon>
        <taxon>Actinomycetota</taxon>
        <taxon>Actinomycetes</taxon>
        <taxon>Streptosporangiales</taxon>
        <taxon>Streptosporangiaceae</taxon>
        <taxon>Acrocarpospora</taxon>
    </lineage>
</organism>
<evidence type="ECO:0000256" key="1">
    <source>
        <dbReference type="ARBA" id="ARBA00006484"/>
    </source>
</evidence>
<evidence type="ECO:0000256" key="2">
    <source>
        <dbReference type="ARBA" id="ARBA00023002"/>
    </source>
</evidence>
<name>A0A5M3XLJ7_9ACTN</name>
<dbReference type="GO" id="GO:0016491">
    <property type="term" value="F:oxidoreductase activity"/>
    <property type="evidence" value="ECO:0007669"/>
    <property type="project" value="UniProtKB-KW"/>
</dbReference>
<sequence length="258" mass="26317">MRTLRFMEHDLSGTVAVVTGAGGGIGRAIALRLAADGALVIAADRRAEAAEQTCAAVVAMGGAAEFQAVDVTRSAAMEDLLRTTAERHGSLDILVNNAGIAGAPTPIAQFDETFFDRLVAVNLKGVFLGLRHGLPIMISQGRGRVLNIASVSAVRNVPGMGPYAATKAGVVALTRAAATEAGPHGVRVNALLPGATDTPMVNPPGRESNGEETFVSGIPLGRLATAAEQAEVAGFLVSPRCTYMNGASVLVDGGMAFA</sequence>
<dbReference type="PANTHER" id="PTHR24321:SF8">
    <property type="entry name" value="ESTRADIOL 17-BETA-DEHYDROGENASE 8-RELATED"/>
    <property type="match status" value="1"/>
</dbReference>
<comment type="caution">
    <text evidence="3">The sequence shown here is derived from an EMBL/GenBank/DDBJ whole genome shotgun (WGS) entry which is preliminary data.</text>
</comment>
<dbReference type="Gene3D" id="3.40.50.720">
    <property type="entry name" value="NAD(P)-binding Rossmann-like Domain"/>
    <property type="match status" value="1"/>
</dbReference>
<dbReference type="PANTHER" id="PTHR24321">
    <property type="entry name" value="DEHYDROGENASES, SHORT CHAIN"/>
    <property type="match status" value="1"/>
</dbReference>
<evidence type="ECO:0000313" key="4">
    <source>
        <dbReference type="Proteomes" id="UP000377595"/>
    </source>
</evidence>
<protein>
    <submittedName>
        <fullName evidence="3">Beta-ketoacyl-ACP reductase</fullName>
    </submittedName>
</protein>
<keyword evidence="4" id="KW-1185">Reference proteome</keyword>
<dbReference type="RefSeq" id="WP_344316504.1">
    <property type="nucleotide sequence ID" value="NZ_BAAAHM010000008.1"/>
</dbReference>
<dbReference type="AlphaFoldDB" id="A0A5M3XLJ7"/>
<dbReference type="CDD" id="cd05233">
    <property type="entry name" value="SDR_c"/>
    <property type="match status" value="1"/>
</dbReference>
<dbReference type="InterPro" id="IPR036291">
    <property type="entry name" value="NAD(P)-bd_dom_sf"/>
</dbReference>
<proteinExistence type="inferred from homology"/>
<gene>
    <name evidence="3" type="ORF">Aple_029290</name>
</gene>
<evidence type="ECO:0000313" key="3">
    <source>
        <dbReference type="EMBL" id="GES20033.1"/>
    </source>
</evidence>
<accession>A0A5M3XLJ7</accession>
<dbReference type="PROSITE" id="PS00061">
    <property type="entry name" value="ADH_SHORT"/>
    <property type="match status" value="1"/>
</dbReference>
<reference evidence="3 4" key="1">
    <citation type="submission" date="2019-10" db="EMBL/GenBank/DDBJ databases">
        <title>Whole genome shotgun sequence of Acrocarpospora pleiomorpha NBRC 16267.</title>
        <authorList>
            <person name="Ichikawa N."/>
            <person name="Kimura A."/>
            <person name="Kitahashi Y."/>
            <person name="Komaki H."/>
            <person name="Oguchi A."/>
        </authorList>
    </citation>
    <scope>NUCLEOTIDE SEQUENCE [LARGE SCALE GENOMIC DNA]</scope>
    <source>
        <strain evidence="3 4">NBRC 16267</strain>
    </source>
</reference>